<dbReference type="InterPro" id="IPR006141">
    <property type="entry name" value="Intein_N"/>
</dbReference>
<dbReference type="InterPro" id="IPR004042">
    <property type="entry name" value="Intein_endonuc_central"/>
</dbReference>
<dbReference type="Pfam" id="PF14890">
    <property type="entry name" value="Intein_splicing"/>
    <property type="match status" value="1"/>
</dbReference>
<dbReference type="GO" id="GO:0004527">
    <property type="term" value="F:exonuclease activity"/>
    <property type="evidence" value="ECO:0007669"/>
    <property type="project" value="UniProtKB-UniRule"/>
</dbReference>
<evidence type="ECO:0000256" key="6">
    <source>
        <dbReference type="ARBA" id="ARBA00022722"/>
    </source>
</evidence>
<dbReference type="Gene3D" id="3.10.28.10">
    <property type="entry name" value="Homing endonucleases"/>
    <property type="match status" value="1"/>
</dbReference>
<comment type="catalytic activity">
    <reaction evidence="16">
        <text>DNA(n) + a 2'-deoxyribonucleoside 5'-triphosphate = DNA(n+1) + diphosphate</text>
        <dbReference type="Rhea" id="RHEA:22508"/>
        <dbReference type="Rhea" id="RHEA-COMP:17339"/>
        <dbReference type="Rhea" id="RHEA-COMP:17340"/>
        <dbReference type="ChEBI" id="CHEBI:33019"/>
        <dbReference type="ChEBI" id="CHEBI:61560"/>
        <dbReference type="ChEBI" id="CHEBI:173112"/>
        <dbReference type="EC" id="2.7.7.7"/>
    </reaction>
</comment>
<evidence type="ECO:0000256" key="2">
    <source>
        <dbReference type="ARBA" id="ARBA00011315"/>
    </source>
</evidence>
<dbReference type="GO" id="GO:0003677">
    <property type="term" value="F:DNA binding"/>
    <property type="evidence" value="ECO:0007669"/>
    <property type="project" value="UniProtKB-KW"/>
</dbReference>
<evidence type="ECO:0000256" key="7">
    <source>
        <dbReference type="ARBA" id="ARBA00022801"/>
    </source>
</evidence>
<keyword evidence="6" id="KW-0540">Nuclease</keyword>
<dbReference type="Proteomes" id="UP001200513">
    <property type="component" value="Chromosome"/>
</dbReference>
<gene>
    <name evidence="19" type="primary">polC</name>
    <name evidence="19" type="ORF">K9W46_09775</name>
</gene>
<dbReference type="NCBIfam" id="TIGR01445">
    <property type="entry name" value="intein_Nterm"/>
    <property type="match status" value="1"/>
</dbReference>
<dbReference type="GO" id="GO:0006260">
    <property type="term" value="P:DNA replication"/>
    <property type="evidence" value="ECO:0007669"/>
    <property type="project" value="UniProtKB-UniRule"/>
</dbReference>
<dbReference type="InterPro" id="IPR056171">
    <property type="entry name" value="PolC_DP2_central_dom"/>
</dbReference>
<dbReference type="PANTHER" id="PTHR42210">
    <property type="entry name" value="DNA POLYMERASE II LARGE SUBUNIT"/>
    <property type="match status" value="1"/>
</dbReference>
<evidence type="ECO:0000256" key="13">
    <source>
        <dbReference type="ARBA" id="ARBA00023268"/>
    </source>
</evidence>
<dbReference type="CDD" id="cd00081">
    <property type="entry name" value="Hint"/>
    <property type="match status" value="1"/>
</dbReference>
<comment type="subunit">
    <text evidence="2">Heterodimer of a large subunit and a small subunit.</text>
</comment>
<dbReference type="PROSITE" id="PS50819">
    <property type="entry name" value="INTEIN_ENDONUCLEASE"/>
    <property type="match status" value="1"/>
</dbReference>
<keyword evidence="8" id="KW-0068">Autocatalytic cleavage</keyword>
<dbReference type="SMART" id="SM00306">
    <property type="entry name" value="HintN"/>
    <property type="match status" value="1"/>
</dbReference>
<reference evidence="19" key="1">
    <citation type="journal article" date="2022" name="Nat. Microbiol.">
        <title>Unique mobile elements and scalable gene flow at the prokaryote-eukaryote boundary revealed by circularized Asgard archaea genomes.</title>
        <authorList>
            <person name="Wu F."/>
            <person name="Speth D.R."/>
            <person name="Philosof A."/>
            <person name="Cremiere A."/>
            <person name="Narayanan A."/>
            <person name="Barco R.A."/>
            <person name="Connon S.A."/>
            <person name="Amend J.P."/>
            <person name="Antoshechkin I.A."/>
            <person name="Orphan V.J."/>
        </authorList>
    </citation>
    <scope>NUCLEOTIDE SEQUENCE</scope>
    <source>
        <strain evidence="19">PR6</strain>
    </source>
</reference>
<dbReference type="SUPFAM" id="SSF55608">
    <property type="entry name" value="Homing endonucleases"/>
    <property type="match status" value="1"/>
</dbReference>
<dbReference type="SUPFAM" id="SSF51294">
    <property type="entry name" value="Hedgehog/intein (Hint) domain"/>
    <property type="match status" value="1"/>
</dbReference>
<sequence length="1724" mass="196230">MELSDDELISVNVKEYFEEINSLIEQTYKIAEQARKKGYDPSIEVEIPIAKDIADRVEGLIGPKGVGKRIRELEKEGLSRESVAFRVAEEIAEGKFFSSEKVNLAEQAIRTSLAIITESITAAPLEGIAKVKIKQNDDGSDYLAVYYAGPIRSAGGTAAGMSVLLADHIRRALKLDRYKPTEREIERMVEEIDLYNKVMHLQLPTTKEEQRFAARNLPIEITGEPTEQVEVSGNRDLKRVETNRLRGGACLVFNDGIVGRVKKLEKRVSKHKLEGWDWFAELIQIHASQNVEDSAESDKEKGSIKQEIEQDNLFIKPDTGYIQDVIGGRPVFSHPSAKGGFRIRYGRSRTTGLAAMGVHPALFAITNDFLVCGTHLRTERPGKGAIVMPVDSIHPPIVLLKDGTVCKVNSYEEGIKLKDQIEKILFLGDMLYGVGEFNQFNHDLVPSGYCEEWWAKELEKQLMNFSEKEINQFFRNKKHKFDKFIKEPLTIIPTAEEAIGLSLLLDIPLHPEYTYHWNDISISAYIQLREYISLYYNNAENLEIPNNEKIKHILEEICIPHSIKEDKILFGEHSQTLLISLGFKNGNLLPIENKAKTVVEAINFYNYIQVRDKCPCYTGARMGRPEKAKSRKMKPPVHLLFPIGEAGGNQRNIVSASEKNIIEIELVQRKCPICGSTTHLSLCSRCNVVTEIVKFCPRCGLESNDDKCKRCGIPLISYKTKPFPINEEFRKIARGFNSDLPKNVKAVKKLMNKHRIPEFIIKGILRSINNVFVYRDGTIRFDATDAIITHFRPREIGVSVSKLYSIGYTHDIYGNLLENEDQLLELKIQDVIVNKEGGKYLLQVSHFIDELLKRLYGLPPFYNAKTMNDLVGHLIIGLAPHTSAGIAGRLIGFTEAKVILAHPYWHAAKRRNCLFPSEQLLIWDEKKQQVIVKSIGEIVEEELKAGAKSKLVDDFGTFVIENLHKEWKVVSLDQKRSSPILQPIKHWIKGKSEKWLQIKTKSGSEITVTPEHNMLVLNEQTNNFEKVKARILQVGEYIAVKTKIPELCIQPKKTVNILEELAKNLPDSKNFAEFKHAVRLRKAGGWIQNKIELFCSKLSQENKIKTNSSSCTKIILNYILSKGIDVPHHTYLFSNHWFDSIPLSHLELLQKEGVFKWHEVPSDARLGMARDDFTVAPYFPFNKELMKILGYYISEGHIRDNKNCYQVNFSVPDEKIREHLVKIIKRNLGITPYISEKRNVICSGRILAYLFAYAWNMGKGAYSKRLPNFLYTLPNDYKFAFISAYLDGDGTLSKDVGEISFYSVSNELLKDITYLFSTIGVFVRSRVSSPEGHYGKKVLANYKKLGKEPKKTVVHKISIRGADLWIMPHLDLINQIKKEKLNQFIIKGFPKKRRIKYNNQYYELKEAHNTICDQIAEINSITKEESSYCLEVKTIRNDIMLHNFQTTSCITMNCDGDEDSILLALDAFLNFSKFFLPEVRGGQMDAPLILVSTIDPFEVDDESHNVDTGNSYPLSFYESTLNSLPAKKVLPLIDIVSHRLSTKAAYEGFSYSHETSSIFVGEKSSLYTRLATMKEKVDAQLELATKIRAVDVDDVATRVIFKQFLPDLIGNMRRFGSQKIRCTNCNATYRRIPLAGYCPKCGASKLNLTVFEKSVTKYLSIIDYLVSKYSVSEYLRSRIDVLKQNILTMFLPDDGSTDKKSRRKTRKTGKKKTSVNLSDFLLEQ</sequence>
<dbReference type="Pfam" id="PF24844">
    <property type="entry name" value="PolC_DP2_central"/>
    <property type="match status" value="1"/>
</dbReference>
<evidence type="ECO:0000256" key="10">
    <source>
        <dbReference type="ARBA" id="ARBA00022932"/>
    </source>
</evidence>
<evidence type="ECO:0000256" key="11">
    <source>
        <dbReference type="ARBA" id="ARBA00023000"/>
    </source>
</evidence>
<protein>
    <recommendedName>
        <fullName evidence="15 17">DNA polymerase II large subunit</fullName>
        <ecNumber evidence="17">2.7.7.7</ecNumber>
    </recommendedName>
</protein>
<keyword evidence="3 19" id="KW-0808">Transferase</keyword>
<dbReference type="InterPro" id="IPR004860">
    <property type="entry name" value="LAGLIDADG_dom"/>
</dbReference>
<evidence type="ECO:0000256" key="1">
    <source>
        <dbReference type="ARBA" id="ARBA00011053"/>
    </source>
</evidence>
<comment type="function">
    <text evidence="14">Possesses two activities: a DNA synthesis (polymerase) and an exonucleolytic activity that degrades single-stranded DNA in the 3'- to 5'-direction. Has a template-primer preference which is characteristic of a replicative DNA polymerase.</text>
</comment>
<dbReference type="EC" id="2.7.7.7" evidence="17"/>
<dbReference type="InterPro" id="IPR016033">
    <property type="entry name" value="PolC_DP2_N"/>
</dbReference>
<dbReference type="GO" id="GO:0003887">
    <property type="term" value="F:DNA-directed DNA polymerase activity"/>
    <property type="evidence" value="ECO:0007669"/>
    <property type="project" value="UniProtKB-UniRule"/>
</dbReference>
<dbReference type="Gene3D" id="2.170.16.10">
    <property type="entry name" value="Hedgehog/Intein (Hint) domain"/>
    <property type="match status" value="1"/>
</dbReference>
<evidence type="ECO:0000256" key="4">
    <source>
        <dbReference type="ARBA" id="ARBA00022695"/>
    </source>
</evidence>
<comment type="similarity">
    <text evidence="1">Belongs to the archaeal DNA polymerase II family.</text>
</comment>
<dbReference type="InterPro" id="IPR027434">
    <property type="entry name" value="Homing_endonucl"/>
</dbReference>
<dbReference type="PROSITE" id="PS50817">
    <property type="entry name" value="INTEIN_N_TER"/>
    <property type="match status" value="1"/>
</dbReference>
<evidence type="ECO:0000256" key="12">
    <source>
        <dbReference type="ARBA" id="ARBA00023125"/>
    </source>
</evidence>
<proteinExistence type="inferred from homology"/>
<keyword evidence="10" id="KW-0239">DNA-directed DNA polymerase</keyword>
<keyword evidence="13" id="KW-0511">Multifunctional enzyme</keyword>
<evidence type="ECO:0000259" key="18">
    <source>
        <dbReference type="PROSITE" id="PS50819"/>
    </source>
</evidence>
<keyword evidence="7" id="KW-0378">Hydrolase</keyword>
<feature type="domain" description="DOD-type homing endonuclease" evidence="18">
    <location>
        <begin position="1188"/>
        <end position="1321"/>
    </location>
</feature>
<evidence type="ECO:0000256" key="3">
    <source>
        <dbReference type="ARBA" id="ARBA00022679"/>
    </source>
</evidence>
<dbReference type="InterPro" id="IPR006142">
    <property type="entry name" value="INTEIN"/>
</dbReference>
<dbReference type="GO" id="GO:0004519">
    <property type="term" value="F:endonuclease activity"/>
    <property type="evidence" value="ECO:0007669"/>
    <property type="project" value="InterPro"/>
</dbReference>
<name>A0A9Y1BP96_9ARCH</name>
<evidence type="ECO:0000256" key="17">
    <source>
        <dbReference type="NCBIfam" id="TIGR00354"/>
    </source>
</evidence>
<accession>A0A9Y1BP96</accession>
<dbReference type="GO" id="GO:0016539">
    <property type="term" value="P:intein-mediated protein splicing"/>
    <property type="evidence" value="ECO:0007669"/>
    <property type="project" value="InterPro"/>
</dbReference>
<evidence type="ECO:0000256" key="14">
    <source>
        <dbReference type="ARBA" id="ARBA00025068"/>
    </source>
</evidence>
<keyword evidence="5" id="KW-0235">DNA replication</keyword>
<evidence type="ECO:0000256" key="5">
    <source>
        <dbReference type="ARBA" id="ARBA00022705"/>
    </source>
</evidence>
<dbReference type="InterPro" id="IPR004475">
    <property type="entry name" value="PolC_DP2"/>
</dbReference>
<keyword evidence="11" id="KW-0651">Protein splicing</keyword>
<dbReference type="InterPro" id="IPR056172">
    <property type="entry name" value="PolC_DP2_cat_dom"/>
</dbReference>
<dbReference type="InterPro" id="IPR003587">
    <property type="entry name" value="Hint_dom_N"/>
</dbReference>
<keyword evidence="12" id="KW-0238">DNA-binding</keyword>
<keyword evidence="4 19" id="KW-0548">Nucleotidyltransferase</keyword>
<organism evidence="19">
    <name type="scientific">Candidatus Heimdallarchaeum endolithica</name>
    <dbReference type="NCBI Taxonomy" id="2876572"/>
    <lineage>
        <taxon>Archaea</taxon>
        <taxon>Promethearchaeati</taxon>
        <taxon>Candidatus Heimdallarchaeota</taxon>
        <taxon>Candidatus Heimdallarchaeia (ex Rinke et al. 2021) (nom. nud.)</taxon>
        <taxon>Candidatus Heimdallarchaeales</taxon>
        <taxon>Candidatus Heimdallarchaeaceae</taxon>
        <taxon>Candidatus Heimdallarchaeum</taxon>
    </lineage>
</organism>
<evidence type="ECO:0000256" key="16">
    <source>
        <dbReference type="ARBA" id="ARBA00049244"/>
    </source>
</evidence>
<dbReference type="PANTHER" id="PTHR42210:SF1">
    <property type="entry name" value="DNA POLYMERASE II LARGE SUBUNIT"/>
    <property type="match status" value="1"/>
</dbReference>
<evidence type="ECO:0000313" key="19">
    <source>
        <dbReference type="EMBL" id="UJG42669.1"/>
    </source>
</evidence>
<evidence type="ECO:0000256" key="9">
    <source>
        <dbReference type="ARBA" id="ARBA00022839"/>
    </source>
</evidence>
<dbReference type="Pfam" id="PF24846">
    <property type="entry name" value="PolC_DP2_cat"/>
    <property type="match status" value="2"/>
</dbReference>
<evidence type="ECO:0000256" key="15">
    <source>
        <dbReference type="ARBA" id="ARBA00026137"/>
    </source>
</evidence>
<keyword evidence="9" id="KW-0269">Exonuclease</keyword>
<dbReference type="EMBL" id="CP084167">
    <property type="protein sequence ID" value="UJG42669.1"/>
    <property type="molecule type" value="Genomic_DNA"/>
</dbReference>
<dbReference type="InterPro" id="IPR036844">
    <property type="entry name" value="Hint_dom_sf"/>
</dbReference>
<dbReference type="Pfam" id="PF14528">
    <property type="entry name" value="LAGLIDADG_3"/>
    <property type="match status" value="1"/>
</dbReference>
<dbReference type="Pfam" id="PF03833">
    <property type="entry name" value="PolC_DP2_N"/>
    <property type="match status" value="1"/>
</dbReference>
<dbReference type="PRINTS" id="PR00379">
    <property type="entry name" value="INTEIN"/>
</dbReference>
<evidence type="ECO:0000256" key="8">
    <source>
        <dbReference type="ARBA" id="ARBA00022813"/>
    </source>
</evidence>
<dbReference type="NCBIfam" id="TIGR00354">
    <property type="entry name" value="polC"/>
    <property type="match status" value="1"/>
</dbReference>